<evidence type="ECO:0000313" key="3">
    <source>
        <dbReference type="Proteomes" id="UP000033111"/>
    </source>
</evidence>
<dbReference type="Gene3D" id="3.30.70.20">
    <property type="match status" value="2"/>
</dbReference>
<dbReference type="GO" id="GO:0016491">
    <property type="term" value="F:oxidoreductase activity"/>
    <property type="evidence" value="ECO:0007669"/>
    <property type="project" value="UniProtKB-ARBA"/>
</dbReference>
<feature type="domain" description="4Fe-4S ferredoxin-type" evidence="1">
    <location>
        <begin position="36"/>
        <end position="65"/>
    </location>
</feature>
<dbReference type="PROSITE" id="PS00198">
    <property type="entry name" value="4FE4S_FER_1"/>
    <property type="match status" value="1"/>
</dbReference>
<dbReference type="PATRIC" id="fig|1434120.4.peg.773"/>
<dbReference type="Proteomes" id="UP000033111">
    <property type="component" value="Chromosome"/>
</dbReference>
<dbReference type="PROSITE" id="PS51379">
    <property type="entry name" value="4FE4S_FER_2"/>
    <property type="match status" value="2"/>
</dbReference>
<reference evidence="2 3" key="1">
    <citation type="submission" date="2014-07" db="EMBL/GenBank/DDBJ databases">
        <title>Methanogenic archaea and the global carbon cycle.</title>
        <authorList>
            <person name="Henriksen J.R."/>
            <person name="Luke J."/>
            <person name="Reinhart S."/>
            <person name="Benedict M.N."/>
            <person name="Youngblut N.D."/>
            <person name="Metcalf M.E."/>
            <person name="Whitaker R.J."/>
            <person name="Metcalf W.W."/>
        </authorList>
    </citation>
    <scope>NUCLEOTIDE SEQUENCE [LARGE SCALE GENOMIC DNA]</scope>
    <source>
        <strain evidence="2 3">T4/M</strain>
    </source>
</reference>
<name>A0A0E3L7T3_9EURY</name>
<dbReference type="InterPro" id="IPR017896">
    <property type="entry name" value="4Fe4S_Fe-S-bd"/>
</dbReference>
<accession>A0A0E3L7T3</accession>
<dbReference type="GeneID" id="24859375"/>
<keyword evidence="3" id="KW-1185">Reference proteome</keyword>
<organism evidence="2 3">
    <name type="scientific">Methanosarcina siciliae T4/M</name>
    <dbReference type="NCBI Taxonomy" id="1434120"/>
    <lineage>
        <taxon>Archaea</taxon>
        <taxon>Methanobacteriati</taxon>
        <taxon>Methanobacteriota</taxon>
        <taxon>Stenosarchaea group</taxon>
        <taxon>Methanomicrobia</taxon>
        <taxon>Methanosarcinales</taxon>
        <taxon>Methanosarcinaceae</taxon>
        <taxon>Methanosarcina</taxon>
    </lineage>
</organism>
<dbReference type="RefSeq" id="WP_048169951.1">
    <property type="nucleotide sequence ID" value="NZ_CP009506.1"/>
</dbReference>
<dbReference type="EMBL" id="CP009506">
    <property type="protein sequence ID" value="AKB27321.1"/>
    <property type="molecule type" value="Genomic_DNA"/>
</dbReference>
<dbReference type="AlphaFoldDB" id="A0A0E3L7T3"/>
<dbReference type="HOGENOM" id="CLU_139698_5_5_2"/>
<evidence type="ECO:0000259" key="1">
    <source>
        <dbReference type="PROSITE" id="PS51379"/>
    </source>
</evidence>
<sequence length="65" mass="7241">MKIYIDEEKCTGCGKCKAACPKGPRIYSIEKKDGRKVCVLKDPSYCLGCRMCVTVCMEDAITLEN</sequence>
<protein>
    <submittedName>
        <fullName evidence="2">Ferredoxin</fullName>
    </submittedName>
</protein>
<dbReference type="Pfam" id="PF13237">
    <property type="entry name" value="Fer4_10"/>
    <property type="match status" value="1"/>
</dbReference>
<evidence type="ECO:0000313" key="2">
    <source>
        <dbReference type="EMBL" id="AKB27321.1"/>
    </source>
</evidence>
<dbReference type="InterPro" id="IPR017900">
    <property type="entry name" value="4Fe4S_Fe_S_CS"/>
</dbReference>
<gene>
    <name evidence="2" type="ORF">MSSIT_0602</name>
</gene>
<proteinExistence type="predicted"/>
<dbReference type="OrthoDB" id="5583at2157"/>
<dbReference type="KEGG" id="msw:MSSIT_0602"/>
<feature type="domain" description="4Fe-4S ferredoxin-type" evidence="1">
    <location>
        <begin position="1"/>
        <end position="32"/>
    </location>
</feature>
<dbReference type="SUPFAM" id="SSF54862">
    <property type="entry name" value="4Fe-4S ferredoxins"/>
    <property type="match status" value="1"/>
</dbReference>